<keyword evidence="7" id="KW-1185">Reference proteome</keyword>
<feature type="domain" description="Protein HGH1 C-terminal" evidence="5">
    <location>
        <begin position="273"/>
        <end position="317"/>
    </location>
</feature>
<dbReference type="InterPro" id="IPR007205">
    <property type="entry name" value="Protein_HGH1_N"/>
</dbReference>
<dbReference type="GeneTree" id="ENSGT00390000016546"/>
<organism evidence="6 7">
    <name type="scientific">Leptobrachium leishanense</name>
    <name type="common">Leishan spiny toad</name>
    <dbReference type="NCBI Taxonomy" id="445787"/>
    <lineage>
        <taxon>Eukaryota</taxon>
        <taxon>Metazoa</taxon>
        <taxon>Chordata</taxon>
        <taxon>Craniata</taxon>
        <taxon>Vertebrata</taxon>
        <taxon>Euteleostomi</taxon>
        <taxon>Amphibia</taxon>
        <taxon>Batrachia</taxon>
        <taxon>Anura</taxon>
        <taxon>Pelobatoidea</taxon>
        <taxon>Megophryidae</taxon>
        <taxon>Leptobrachium</taxon>
    </lineage>
</organism>
<evidence type="ECO:0000313" key="7">
    <source>
        <dbReference type="Proteomes" id="UP000694569"/>
    </source>
</evidence>
<feature type="region of interest" description="Disordered" evidence="3">
    <location>
        <begin position="381"/>
        <end position="403"/>
    </location>
</feature>
<dbReference type="OrthoDB" id="338814at2759"/>
<reference evidence="6" key="1">
    <citation type="submission" date="2025-08" db="UniProtKB">
        <authorList>
            <consortium name="Ensembl"/>
        </authorList>
    </citation>
    <scope>IDENTIFICATION</scope>
</reference>
<feature type="compositionally biased region" description="Acidic residues" evidence="3">
    <location>
        <begin position="384"/>
        <end position="394"/>
    </location>
</feature>
<evidence type="ECO:0000256" key="2">
    <source>
        <dbReference type="ARBA" id="ARBA00014076"/>
    </source>
</evidence>
<dbReference type="InterPro" id="IPR016024">
    <property type="entry name" value="ARM-type_fold"/>
</dbReference>
<dbReference type="Pfam" id="PF04063">
    <property type="entry name" value="DUF383"/>
    <property type="match status" value="1"/>
</dbReference>
<dbReference type="InterPro" id="IPR007206">
    <property type="entry name" value="Protein_HGH1_C"/>
</dbReference>
<name>A0A8C5MKV9_9ANUR</name>
<feature type="domain" description="Protein HGH1 N-terminal" evidence="4">
    <location>
        <begin position="100"/>
        <end position="267"/>
    </location>
</feature>
<gene>
    <name evidence="6" type="primary">HGH1</name>
</gene>
<protein>
    <recommendedName>
        <fullName evidence="2">Protein HGH1 homolog</fullName>
    </recommendedName>
</protein>
<evidence type="ECO:0000256" key="1">
    <source>
        <dbReference type="ARBA" id="ARBA00006712"/>
    </source>
</evidence>
<dbReference type="PANTHER" id="PTHR13387">
    <property type="entry name" value="PROTEIN HGH1 HOMOLOG"/>
    <property type="match status" value="1"/>
</dbReference>
<proteinExistence type="inferred from homology"/>
<comment type="similarity">
    <text evidence="1">Belongs to the HGH1 family.</text>
</comment>
<dbReference type="InterPro" id="IPR039717">
    <property type="entry name" value="Hgh1"/>
</dbReference>
<dbReference type="Gene3D" id="1.25.10.10">
    <property type="entry name" value="Leucine-rich Repeat Variant"/>
    <property type="match status" value="1"/>
</dbReference>
<evidence type="ECO:0000259" key="4">
    <source>
        <dbReference type="Pfam" id="PF04063"/>
    </source>
</evidence>
<dbReference type="PANTHER" id="PTHR13387:SF9">
    <property type="entry name" value="PROTEIN HGH1 HOMOLOG"/>
    <property type="match status" value="1"/>
</dbReference>
<dbReference type="Pfam" id="PF04064">
    <property type="entry name" value="DUF384"/>
    <property type="match status" value="1"/>
</dbReference>
<accession>A0A8C5MKV9</accession>
<dbReference type="SUPFAM" id="SSF48371">
    <property type="entry name" value="ARM repeat"/>
    <property type="match status" value="1"/>
</dbReference>
<dbReference type="AlphaFoldDB" id="A0A8C5MKV9"/>
<dbReference type="Ensembl" id="ENSLLET00000015846.1">
    <property type="protein sequence ID" value="ENSLLEP00000015260.1"/>
    <property type="gene ID" value="ENSLLEG00000009725.1"/>
</dbReference>
<evidence type="ECO:0000259" key="5">
    <source>
        <dbReference type="Pfam" id="PF04064"/>
    </source>
</evidence>
<dbReference type="Proteomes" id="UP000694569">
    <property type="component" value="Unplaced"/>
</dbReference>
<reference evidence="6" key="2">
    <citation type="submission" date="2025-09" db="UniProtKB">
        <authorList>
            <consortium name="Ensembl"/>
        </authorList>
    </citation>
    <scope>IDENTIFICATION</scope>
</reference>
<sequence length="403" mass="45009">MDPARCRELLSFLMPGTRADVKSQALEYILGLSGTSEGRRNICSEPALLPVLMDLSADSPPVAQDAYHLLVNLTADASTHPALLQHIPALLRTLLDRLKDPTCVYAASVCTALCNLSREEETCRAVLEKLQVSGMNQLMDMISTPKYNLVANLDYLGPLICNLSQLREGQDFILDRSRCVVQRLLPFTNSPGSIVQRGGIVGTLRNCCFNHRDHTWLLGEDVDLLPFLLLPLAGGEEYTEEEMETLPPDLQYLPTDKQREPDPDIRKMLIESVQLLSATPEGRGLVKQRGAYLIMRSLHSWEPEPSVKRACEKLVQVSPCTQYITHNASLHPSFPCSCHQVPVHLLASCPLFQVLISDEPAPGLDNLLEVNIPNEVEEKLKLLDEEEEKEQLEEETSRKAEQK</sequence>
<evidence type="ECO:0000313" key="6">
    <source>
        <dbReference type="Ensembl" id="ENSLLEP00000015260.1"/>
    </source>
</evidence>
<evidence type="ECO:0000256" key="3">
    <source>
        <dbReference type="SAM" id="MobiDB-lite"/>
    </source>
</evidence>
<dbReference type="InterPro" id="IPR011989">
    <property type="entry name" value="ARM-like"/>
</dbReference>